<keyword evidence="2" id="KW-1185">Reference proteome</keyword>
<evidence type="ECO:0000313" key="2">
    <source>
        <dbReference type="Proteomes" id="UP001576780"/>
    </source>
</evidence>
<comment type="caution">
    <text evidence="1">The sequence shown here is derived from an EMBL/GenBank/DDBJ whole genome shotgun (WGS) entry which is preliminary data.</text>
</comment>
<dbReference type="RefSeq" id="WP_413280906.1">
    <property type="nucleotide sequence ID" value="NZ_JBHFNT010000258.1"/>
</dbReference>
<sequence>MAQSLTAFEFEYQSEVIQQRIRGLKLSQLECDEQIETNKLTAKKIDVETSKQTIRKSQLNLQSSTLSNDILEQKNAQLTDSLAYEKAMTLVNRETLFVQGKSAVLALEQAKVDLEQNTQLFQLKYRQLGAIDFNALGGK</sequence>
<proteinExistence type="predicted"/>
<organism evidence="1 2">
    <name type="scientific">Floridaenema evergladense BLCC-F167</name>
    <dbReference type="NCBI Taxonomy" id="3153639"/>
    <lineage>
        <taxon>Bacteria</taxon>
        <taxon>Bacillati</taxon>
        <taxon>Cyanobacteriota</taxon>
        <taxon>Cyanophyceae</taxon>
        <taxon>Oscillatoriophycideae</taxon>
        <taxon>Aerosakkonematales</taxon>
        <taxon>Aerosakkonemataceae</taxon>
        <taxon>Floridanema</taxon>
        <taxon>Floridanema evergladense</taxon>
    </lineage>
</organism>
<name>A0ABV4WU14_9CYAN</name>
<dbReference type="EMBL" id="JBHFNT010000258">
    <property type="protein sequence ID" value="MFB2838599.1"/>
    <property type="molecule type" value="Genomic_DNA"/>
</dbReference>
<protein>
    <recommendedName>
        <fullName evidence="3">Transporter</fullName>
    </recommendedName>
</protein>
<dbReference type="Proteomes" id="UP001576780">
    <property type="component" value="Unassembled WGS sequence"/>
</dbReference>
<accession>A0ABV4WU14</accession>
<evidence type="ECO:0008006" key="3">
    <source>
        <dbReference type="Google" id="ProtNLM"/>
    </source>
</evidence>
<evidence type="ECO:0000313" key="1">
    <source>
        <dbReference type="EMBL" id="MFB2838599.1"/>
    </source>
</evidence>
<reference evidence="1 2" key="1">
    <citation type="submission" date="2024-09" db="EMBL/GenBank/DDBJ databases">
        <title>Floridaenema gen nov. (Aerosakkonemataceae, Aerosakkonematales ord. nov., Cyanobacteria) from benthic tropical and subtropical fresh waters, with the description of four new species.</title>
        <authorList>
            <person name="Moretto J.A."/>
            <person name="Berthold D.E."/>
            <person name="Lefler F.W."/>
            <person name="Huang I.-S."/>
            <person name="Laughinghouse H. IV."/>
        </authorList>
    </citation>
    <scope>NUCLEOTIDE SEQUENCE [LARGE SCALE GENOMIC DNA]</scope>
    <source>
        <strain evidence="1 2">BLCC-F167</strain>
    </source>
</reference>
<gene>
    <name evidence="1" type="ORF">ACE1CA_29260</name>
</gene>